<dbReference type="PANTHER" id="PTHR11680:SF35">
    <property type="entry name" value="SERINE HYDROXYMETHYLTRANSFERASE 1"/>
    <property type="match status" value="1"/>
</dbReference>
<dbReference type="InterPro" id="IPR049943">
    <property type="entry name" value="Ser_HO-MeTrfase-like"/>
</dbReference>
<dbReference type="Pfam" id="PF00464">
    <property type="entry name" value="SHMT"/>
    <property type="match status" value="1"/>
</dbReference>
<organism evidence="4">
    <name type="scientific">marine sediment metagenome</name>
    <dbReference type="NCBI Taxonomy" id="412755"/>
    <lineage>
        <taxon>unclassified sequences</taxon>
        <taxon>metagenomes</taxon>
        <taxon>ecological metagenomes</taxon>
    </lineage>
</organism>
<comment type="cofactor">
    <cofactor evidence="1">
        <name>pyridoxal 5'-phosphate</name>
        <dbReference type="ChEBI" id="CHEBI:597326"/>
    </cofactor>
</comment>
<evidence type="ECO:0000313" key="4">
    <source>
        <dbReference type="EMBL" id="GAF88379.1"/>
    </source>
</evidence>
<evidence type="ECO:0000256" key="1">
    <source>
        <dbReference type="ARBA" id="ARBA00001933"/>
    </source>
</evidence>
<dbReference type="InterPro" id="IPR015421">
    <property type="entry name" value="PyrdxlP-dep_Trfase_major"/>
</dbReference>
<dbReference type="EMBL" id="BARS01017888">
    <property type="protein sequence ID" value="GAF88379.1"/>
    <property type="molecule type" value="Genomic_DNA"/>
</dbReference>
<dbReference type="InterPro" id="IPR015424">
    <property type="entry name" value="PyrdxlP-dep_Trfase"/>
</dbReference>
<proteinExistence type="predicted"/>
<evidence type="ECO:0000259" key="3">
    <source>
        <dbReference type="Pfam" id="PF00464"/>
    </source>
</evidence>
<evidence type="ECO:0000256" key="2">
    <source>
        <dbReference type="ARBA" id="ARBA00022898"/>
    </source>
</evidence>
<dbReference type="InterPro" id="IPR039429">
    <property type="entry name" value="SHMT-like_dom"/>
</dbReference>
<comment type="caution">
    <text evidence="4">The sequence shown here is derived from an EMBL/GenBank/DDBJ whole genome shotgun (WGS) entry which is preliminary data.</text>
</comment>
<dbReference type="GO" id="GO:0030170">
    <property type="term" value="F:pyridoxal phosphate binding"/>
    <property type="evidence" value="ECO:0007669"/>
    <property type="project" value="TreeGrafter"/>
</dbReference>
<dbReference type="Gene3D" id="3.40.640.10">
    <property type="entry name" value="Type I PLP-dependent aspartate aminotransferase-like (Major domain)"/>
    <property type="match status" value="1"/>
</dbReference>
<dbReference type="GO" id="GO:0004372">
    <property type="term" value="F:glycine hydroxymethyltransferase activity"/>
    <property type="evidence" value="ECO:0007669"/>
    <property type="project" value="TreeGrafter"/>
</dbReference>
<dbReference type="Gene3D" id="3.90.1150.10">
    <property type="entry name" value="Aspartate Aminotransferase, domain 1"/>
    <property type="match status" value="1"/>
</dbReference>
<gene>
    <name evidence="4" type="ORF">S01H1_29198</name>
</gene>
<sequence length="271" mass="30033">PKLVQFGASVFLFPHPVKELVPVAHEVGAHVNYDAAHVAGLIAGKQFQDPIQEGTDTMTMSTHKTFPGPQKGIVIASHDELAEKIKKAAFPGMTSNHHLMHVAGLAVAAAEFKKYGEAYSKQIIKNAKALGQALYERGFQVVCPDKGFTKSHTLLVDITNFQDSIGLGADVEQRLEKAHIVANRNLLPWDILEKRNYLNPGGIRIGTQEITRLGMKEADMIVISDLFKAVLVDQKDPKAVAQEIKEFRSEFQKIHYGFETSLKAYEYIKIV</sequence>
<reference evidence="4" key="1">
    <citation type="journal article" date="2014" name="Front. Microbiol.">
        <title>High frequency of phylogenetically diverse reductive dehalogenase-homologous genes in deep subseafloor sedimentary metagenomes.</title>
        <authorList>
            <person name="Kawai M."/>
            <person name="Futagami T."/>
            <person name="Toyoda A."/>
            <person name="Takaki Y."/>
            <person name="Nishi S."/>
            <person name="Hori S."/>
            <person name="Arai W."/>
            <person name="Tsubouchi T."/>
            <person name="Morono Y."/>
            <person name="Uchiyama I."/>
            <person name="Ito T."/>
            <person name="Fujiyama A."/>
            <person name="Inagaki F."/>
            <person name="Takami H."/>
        </authorList>
    </citation>
    <scope>NUCLEOTIDE SEQUENCE</scope>
    <source>
        <strain evidence="4">Expedition CK06-06</strain>
    </source>
</reference>
<accession>X0T582</accession>
<dbReference type="SUPFAM" id="SSF53383">
    <property type="entry name" value="PLP-dependent transferases"/>
    <property type="match status" value="1"/>
</dbReference>
<keyword evidence="2" id="KW-0663">Pyridoxal phosphate</keyword>
<name>X0T582_9ZZZZ</name>
<dbReference type="AlphaFoldDB" id="X0T582"/>
<dbReference type="InterPro" id="IPR015422">
    <property type="entry name" value="PyrdxlP-dep_Trfase_small"/>
</dbReference>
<dbReference type="GO" id="GO:0005737">
    <property type="term" value="C:cytoplasm"/>
    <property type="evidence" value="ECO:0007669"/>
    <property type="project" value="TreeGrafter"/>
</dbReference>
<feature type="domain" description="Serine hydroxymethyltransferase-like" evidence="3">
    <location>
        <begin position="1"/>
        <end position="225"/>
    </location>
</feature>
<feature type="non-terminal residue" evidence="4">
    <location>
        <position position="1"/>
    </location>
</feature>
<protein>
    <recommendedName>
        <fullName evidence="3">Serine hydroxymethyltransferase-like domain-containing protein</fullName>
    </recommendedName>
</protein>
<dbReference type="PANTHER" id="PTHR11680">
    <property type="entry name" value="SERINE HYDROXYMETHYLTRANSFERASE"/>
    <property type="match status" value="1"/>
</dbReference>
<dbReference type="GO" id="GO:0019264">
    <property type="term" value="P:glycine biosynthetic process from serine"/>
    <property type="evidence" value="ECO:0007669"/>
    <property type="project" value="TreeGrafter"/>
</dbReference>
<dbReference type="GO" id="GO:0046653">
    <property type="term" value="P:tetrahydrofolate metabolic process"/>
    <property type="evidence" value="ECO:0007669"/>
    <property type="project" value="TreeGrafter"/>
</dbReference>